<evidence type="ECO:0000313" key="2">
    <source>
        <dbReference type="Proteomes" id="UP000251960"/>
    </source>
</evidence>
<gene>
    <name evidence="1" type="ORF">Zm00014a_005470</name>
</gene>
<accession>A0A3L6G4F5</accession>
<name>A0A3L6G4F5_MAIZE</name>
<dbReference type="AlphaFoldDB" id="A0A3L6G4F5"/>
<protein>
    <submittedName>
        <fullName evidence="1">Uncharacterized protein</fullName>
    </submittedName>
</protein>
<comment type="caution">
    <text evidence="1">The sequence shown here is derived from an EMBL/GenBank/DDBJ whole genome shotgun (WGS) entry which is preliminary data.</text>
</comment>
<reference evidence="1 2" key="1">
    <citation type="journal article" date="2018" name="Nat. Genet.">
        <title>Extensive intraspecific gene order and gene structural variations between Mo17 and other maize genomes.</title>
        <authorList>
            <person name="Sun S."/>
            <person name="Zhou Y."/>
            <person name="Chen J."/>
            <person name="Shi J."/>
            <person name="Zhao H."/>
            <person name="Zhao H."/>
            <person name="Song W."/>
            <person name="Zhang M."/>
            <person name="Cui Y."/>
            <person name="Dong X."/>
            <person name="Liu H."/>
            <person name="Ma X."/>
            <person name="Jiao Y."/>
            <person name="Wang B."/>
            <person name="Wei X."/>
            <person name="Stein J.C."/>
            <person name="Glaubitz J.C."/>
            <person name="Lu F."/>
            <person name="Yu G."/>
            <person name="Liang C."/>
            <person name="Fengler K."/>
            <person name="Li B."/>
            <person name="Rafalski A."/>
            <person name="Schnable P.S."/>
            <person name="Ware D.H."/>
            <person name="Buckler E.S."/>
            <person name="Lai J."/>
        </authorList>
    </citation>
    <scope>NUCLEOTIDE SEQUENCE [LARGE SCALE GENOMIC DNA]</scope>
    <source>
        <strain evidence="2">cv. Missouri 17</strain>
        <tissue evidence="1">Seedling</tissue>
    </source>
</reference>
<dbReference type="Proteomes" id="UP000251960">
    <property type="component" value="Chromosome 2"/>
</dbReference>
<proteinExistence type="predicted"/>
<sequence>MRSYSLEICESWSRPSSNWSTAWCKFVRFFCVDYARRRTSTSVVDTRTDFDGEDCNGSFSGALLNARSNKSRAAPSSPDAPMMAYHRMPRLSSASVVGSRPSAAA</sequence>
<evidence type="ECO:0000313" key="1">
    <source>
        <dbReference type="EMBL" id="PWZ40330.1"/>
    </source>
</evidence>
<dbReference type="EMBL" id="NCVQ01000003">
    <property type="protein sequence ID" value="PWZ40330.1"/>
    <property type="molecule type" value="Genomic_DNA"/>
</dbReference>
<organism evidence="1 2">
    <name type="scientific">Zea mays</name>
    <name type="common">Maize</name>
    <dbReference type="NCBI Taxonomy" id="4577"/>
    <lineage>
        <taxon>Eukaryota</taxon>
        <taxon>Viridiplantae</taxon>
        <taxon>Streptophyta</taxon>
        <taxon>Embryophyta</taxon>
        <taxon>Tracheophyta</taxon>
        <taxon>Spermatophyta</taxon>
        <taxon>Magnoliopsida</taxon>
        <taxon>Liliopsida</taxon>
        <taxon>Poales</taxon>
        <taxon>Poaceae</taxon>
        <taxon>PACMAD clade</taxon>
        <taxon>Panicoideae</taxon>
        <taxon>Andropogonodae</taxon>
        <taxon>Andropogoneae</taxon>
        <taxon>Tripsacinae</taxon>
        <taxon>Zea</taxon>
    </lineage>
</organism>